<protein>
    <submittedName>
        <fullName evidence="2">Uncharacterized protein</fullName>
    </submittedName>
</protein>
<name>A0A1B1B0Q8_9ACTN</name>
<dbReference type="Proteomes" id="UP000092659">
    <property type="component" value="Chromosome"/>
</dbReference>
<reference evidence="2 3" key="1">
    <citation type="submission" date="2016-06" db="EMBL/GenBank/DDBJ databases">
        <title>Complete genome sequence of Streptomyces griseochromogenes ATCC 14511, the Blasticidin S producer.</title>
        <authorList>
            <person name="Wu L."/>
        </authorList>
    </citation>
    <scope>NUCLEOTIDE SEQUENCE [LARGE SCALE GENOMIC DNA]</scope>
    <source>
        <strain evidence="2 3">ATCC 14511</strain>
    </source>
</reference>
<gene>
    <name evidence="2" type="ORF">AVL59_25270</name>
</gene>
<feature type="region of interest" description="Disordered" evidence="1">
    <location>
        <begin position="49"/>
        <end position="68"/>
    </location>
</feature>
<evidence type="ECO:0000256" key="1">
    <source>
        <dbReference type="SAM" id="MobiDB-lite"/>
    </source>
</evidence>
<dbReference type="EMBL" id="CP016279">
    <property type="protein sequence ID" value="ANP52405.1"/>
    <property type="molecule type" value="Genomic_DNA"/>
</dbReference>
<feature type="compositionally biased region" description="Polar residues" evidence="1">
    <location>
        <begin position="50"/>
        <end position="68"/>
    </location>
</feature>
<evidence type="ECO:0000313" key="3">
    <source>
        <dbReference type="Proteomes" id="UP000092659"/>
    </source>
</evidence>
<dbReference type="KEGG" id="sgs:AVL59_25270"/>
<sequence length="68" mass="7095">MTSFRPDNREDAMSSEPRGGAPDVLQPDEIRSAASPLSEAGLRDEVASRIATSPSQPVTAQQITAVAG</sequence>
<organism evidence="2 3">
    <name type="scientific">Streptomyces griseochromogenes</name>
    <dbReference type="NCBI Taxonomy" id="68214"/>
    <lineage>
        <taxon>Bacteria</taxon>
        <taxon>Bacillati</taxon>
        <taxon>Actinomycetota</taxon>
        <taxon>Actinomycetes</taxon>
        <taxon>Kitasatosporales</taxon>
        <taxon>Streptomycetaceae</taxon>
        <taxon>Streptomyces</taxon>
    </lineage>
</organism>
<proteinExistence type="predicted"/>
<feature type="compositionally biased region" description="Basic and acidic residues" evidence="1">
    <location>
        <begin position="1"/>
        <end position="12"/>
    </location>
</feature>
<dbReference type="AlphaFoldDB" id="A0A1B1B0Q8"/>
<evidence type="ECO:0000313" key="2">
    <source>
        <dbReference type="EMBL" id="ANP52405.1"/>
    </source>
</evidence>
<accession>A0A1B1B0Q8</accession>
<feature type="region of interest" description="Disordered" evidence="1">
    <location>
        <begin position="1"/>
        <end position="42"/>
    </location>
</feature>